<protein>
    <submittedName>
        <fullName evidence="2">Uncharacterized protein</fullName>
    </submittedName>
</protein>
<dbReference type="PIRSF" id="PIRSF028438">
    <property type="entry name" value="UCP028438"/>
    <property type="match status" value="1"/>
</dbReference>
<evidence type="ECO:0000313" key="3">
    <source>
        <dbReference type="Proteomes" id="UP001176960"/>
    </source>
</evidence>
<keyword evidence="1" id="KW-0472">Membrane</keyword>
<comment type="caution">
    <text evidence="2">The sequence shown here is derived from an EMBL/GenBank/DDBJ whole genome shotgun (WGS) entry which is preliminary data.</text>
</comment>
<feature type="transmembrane region" description="Helical" evidence="1">
    <location>
        <begin position="58"/>
        <end position="79"/>
    </location>
</feature>
<keyword evidence="3" id="KW-1185">Reference proteome</keyword>
<dbReference type="AlphaFoldDB" id="A0AA35VCX3"/>
<accession>A0AA35VCX3</accession>
<gene>
    <name evidence="2" type="ORF">LMG32879_001864</name>
</gene>
<proteinExistence type="predicted"/>
<dbReference type="InterPro" id="IPR016884">
    <property type="entry name" value="UCP028438"/>
</dbReference>
<keyword evidence="1" id="KW-1133">Transmembrane helix</keyword>
<organism evidence="2 3">
    <name type="scientific">Brytella acorum</name>
    <dbReference type="NCBI Taxonomy" id="2959299"/>
    <lineage>
        <taxon>Bacteria</taxon>
        <taxon>Pseudomonadati</taxon>
        <taxon>Pseudomonadota</taxon>
        <taxon>Alphaproteobacteria</taxon>
        <taxon>Acetobacterales</taxon>
        <taxon>Acetobacteraceae</taxon>
        <taxon>Brytella</taxon>
    </lineage>
</organism>
<evidence type="ECO:0000313" key="2">
    <source>
        <dbReference type="EMBL" id="CAI9121020.1"/>
    </source>
</evidence>
<dbReference type="EMBL" id="CATKSH010000010">
    <property type="protein sequence ID" value="CAI9121020.1"/>
    <property type="molecule type" value="Genomic_DNA"/>
</dbReference>
<evidence type="ECO:0000256" key="1">
    <source>
        <dbReference type="SAM" id="Phobius"/>
    </source>
</evidence>
<dbReference type="RefSeq" id="WP_289842184.1">
    <property type="nucleotide sequence ID" value="NZ_CATKSH010000010.1"/>
</dbReference>
<sequence length="228" mass="23934">MSELKDVASVTLLATDGKPLLDLSPVLGSKEDFAGRLRSLLPTGWFPSPPQDEEIEEAPALAAVLLGFGSVFSWAWALLGGVAKQSRIGSMDGAFLDIAAADYFGNAGLLRRQNETDSRYRARIASSLVDVRNTRTAVERVLTSITGAAPRIVEPMNAGDCRALGGLDIPIAGGGYGWGSSSLRYGHPAGGQFFVETVPGNASGAVEIAAAVERTKALGVMAWIRVES</sequence>
<name>A0AA35VCX3_9PROT</name>
<keyword evidence="1" id="KW-0812">Transmembrane</keyword>
<reference evidence="2" key="1">
    <citation type="submission" date="2023-03" db="EMBL/GenBank/DDBJ databases">
        <authorList>
            <person name="Cleenwerck I."/>
        </authorList>
    </citation>
    <scope>NUCLEOTIDE SEQUENCE</scope>
    <source>
        <strain evidence="2">LMG 32879</strain>
    </source>
</reference>
<dbReference type="Proteomes" id="UP001176960">
    <property type="component" value="Unassembled WGS sequence"/>
</dbReference>